<name>A0ABR9QFD7_9BACI</name>
<dbReference type="InterPro" id="IPR011712">
    <property type="entry name" value="Sig_transdc_His_kin_sub3_dim/P"/>
</dbReference>
<keyword evidence="8" id="KW-1133">Transmembrane helix</keyword>
<reference evidence="10 11" key="1">
    <citation type="submission" date="2020-10" db="EMBL/GenBank/DDBJ databases">
        <title>Bacillus sp. HD4P25, an endophyte from a halophyte.</title>
        <authorList>
            <person name="Sun J.-Q."/>
        </authorList>
    </citation>
    <scope>NUCLEOTIDE SEQUENCE [LARGE SCALE GENOMIC DNA]</scope>
    <source>
        <strain evidence="10 11">YIM 93174</strain>
    </source>
</reference>
<evidence type="ECO:0000256" key="7">
    <source>
        <dbReference type="ARBA" id="ARBA00023012"/>
    </source>
</evidence>
<feature type="transmembrane region" description="Helical" evidence="8">
    <location>
        <begin position="139"/>
        <end position="157"/>
    </location>
</feature>
<accession>A0ABR9QFD7</accession>
<dbReference type="InterPro" id="IPR050482">
    <property type="entry name" value="Sensor_HK_TwoCompSys"/>
</dbReference>
<keyword evidence="5" id="KW-0418">Kinase</keyword>
<feature type="transmembrane region" description="Helical" evidence="8">
    <location>
        <begin position="169"/>
        <end position="190"/>
    </location>
</feature>
<sequence>MFIYTTLVVSSFLLFYYVFLLSQNPYIGLSAKEKDAENNYIVTKIFPNSWAYETDIKEGDKILLLNGENPEKHYTLRMFGNVEKINSLSIEQNNESKTFTVSNESSVKELMIHLVYPLVVFLLCISLGLYVYWRHESNVTFHLLLFMISIGITYLSAGGSARDDILSKILNISSMLLMPVFFILYLKSYFESRFNLEIVKKKIVMVILTLSVAVIALFVSSFYFNQIYSSTLTAILLLFGVQVFYIIYLLIRNYIKQNSPKVKLHFKILLIGFSLAFFPFIFLNMIPVIVGGEELISGELGASFILMIPLTIVYLVLAKQFIDIDFVISRLSYNAVISFIFTVVTMVSITLLVDHSYSGMNLVKFMVILFLALNIFLYLIKDVFHYQFKMSVTSGKNFHQYSLYRYMEMIKKENSEERLFKALTDEVKSVLNVKEASVKKIPRVGEHSEIGTVLQEKEAFTVKLDDIAEYHLILSSSPKPNGTKLNREEKEWLNAIAYHTNIALENIKKIDELVTELREIKDSKKGNSSWAAKFIFSLSEQERIKVSKDIHDTILQETIYLYRKLEELEGSDDAKKMKEEMTMVREMLLDNISLIREVCHELRPPFLLENGIRASLEELIDKVQLRTDIIVDFYSDYQAPIEKDVDFCLNIYRIFQELLNNAVKHSKASTIQLRLVQEGDTLSLDYTDDGVGFDSNYIKKESLGLISMKERAYSFDGTCSIHSGKNKGTSIQIMFPLKLAKEAQVI</sequence>
<feature type="transmembrane region" description="Helical" evidence="8">
    <location>
        <begin position="268"/>
        <end position="290"/>
    </location>
</feature>
<dbReference type="PROSITE" id="PS50109">
    <property type="entry name" value="HIS_KIN"/>
    <property type="match status" value="1"/>
</dbReference>
<evidence type="ECO:0000313" key="10">
    <source>
        <dbReference type="EMBL" id="MBE4907183.1"/>
    </source>
</evidence>
<dbReference type="InterPro" id="IPR005467">
    <property type="entry name" value="His_kinase_dom"/>
</dbReference>
<feature type="transmembrane region" description="Helical" evidence="8">
    <location>
        <begin position="359"/>
        <end position="380"/>
    </location>
</feature>
<keyword evidence="3" id="KW-0808">Transferase</keyword>
<feature type="transmembrane region" description="Helical" evidence="8">
    <location>
        <begin position="302"/>
        <end position="319"/>
    </location>
</feature>
<keyword evidence="8" id="KW-0472">Membrane</keyword>
<dbReference type="PANTHER" id="PTHR24421">
    <property type="entry name" value="NITRATE/NITRITE SENSOR PROTEIN NARX-RELATED"/>
    <property type="match status" value="1"/>
</dbReference>
<dbReference type="Gene3D" id="3.30.565.10">
    <property type="entry name" value="Histidine kinase-like ATPase, C-terminal domain"/>
    <property type="match status" value="1"/>
</dbReference>
<evidence type="ECO:0000256" key="1">
    <source>
        <dbReference type="ARBA" id="ARBA00000085"/>
    </source>
</evidence>
<evidence type="ECO:0000256" key="3">
    <source>
        <dbReference type="ARBA" id="ARBA00022679"/>
    </source>
</evidence>
<dbReference type="PANTHER" id="PTHR24421:SF60">
    <property type="entry name" value="SENSOR HISTIDINE KINASE COMP"/>
    <property type="match status" value="1"/>
</dbReference>
<gene>
    <name evidence="10" type="ORF">IMZ08_03805</name>
</gene>
<keyword evidence="11" id="KW-1185">Reference proteome</keyword>
<feature type="transmembrane region" description="Helical" evidence="8">
    <location>
        <begin position="7"/>
        <end position="27"/>
    </location>
</feature>
<feature type="transmembrane region" description="Helical" evidence="8">
    <location>
        <begin position="331"/>
        <end position="353"/>
    </location>
</feature>
<proteinExistence type="predicted"/>
<protein>
    <recommendedName>
        <fullName evidence="2">histidine kinase</fullName>
        <ecNumber evidence="2">2.7.13.3</ecNumber>
    </recommendedName>
</protein>
<evidence type="ECO:0000259" key="9">
    <source>
        <dbReference type="PROSITE" id="PS50109"/>
    </source>
</evidence>
<dbReference type="CDD" id="cd16917">
    <property type="entry name" value="HATPase_UhpB-NarQ-NarX-like"/>
    <property type="match status" value="1"/>
</dbReference>
<comment type="catalytic activity">
    <reaction evidence="1">
        <text>ATP + protein L-histidine = ADP + protein N-phospho-L-histidine.</text>
        <dbReference type="EC" id="2.7.13.3"/>
    </reaction>
</comment>
<keyword evidence="8" id="KW-0812">Transmembrane</keyword>
<dbReference type="InterPro" id="IPR003594">
    <property type="entry name" value="HATPase_dom"/>
</dbReference>
<dbReference type="SUPFAM" id="SSF55874">
    <property type="entry name" value="ATPase domain of HSP90 chaperone/DNA topoisomerase II/histidine kinase"/>
    <property type="match status" value="1"/>
</dbReference>
<comment type="caution">
    <text evidence="10">The sequence shown here is derived from an EMBL/GenBank/DDBJ whole genome shotgun (WGS) entry which is preliminary data.</text>
</comment>
<organism evidence="10 11">
    <name type="scientific">Litchfieldia luteola</name>
    <dbReference type="NCBI Taxonomy" id="682179"/>
    <lineage>
        <taxon>Bacteria</taxon>
        <taxon>Bacillati</taxon>
        <taxon>Bacillota</taxon>
        <taxon>Bacilli</taxon>
        <taxon>Bacillales</taxon>
        <taxon>Bacillaceae</taxon>
        <taxon>Litchfieldia</taxon>
    </lineage>
</organism>
<dbReference type="EC" id="2.7.13.3" evidence="2"/>
<dbReference type="EMBL" id="JADCLJ010000007">
    <property type="protein sequence ID" value="MBE4907183.1"/>
    <property type="molecule type" value="Genomic_DNA"/>
</dbReference>
<evidence type="ECO:0000313" key="11">
    <source>
        <dbReference type="Proteomes" id="UP001516662"/>
    </source>
</evidence>
<keyword evidence="4" id="KW-0547">Nucleotide-binding</keyword>
<evidence type="ECO:0000256" key="8">
    <source>
        <dbReference type="SAM" id="Phobius"/>
    </source>
</evidence>
<dbReference type="Proteomes" id="UP001516662">
    <property type="component" value="Unassembled WGS sequence"/>
</dbReference>
<dbReference type="SMART" id="SM00387">
    <property type="entry name" value="HATPase_c"/>
    <property type="match status" value="1"/>
</dbReference>
<feature type="domain" description="Histidine kinase" evidence="9">
    <location>
        <begin position="651"/>
        <end position="739"/>
    </location>
</feature>
<dbReference type="InterPro" id="IPR036034">
    <property type="entry name" value="PDZ_sf"/>
</dbReference>
<feature type="transmembrane region" description="Helical" evidence="8">
    <location>
        <begin position="230"/>
        <end position="248"/>
    </location>
</feature>
<evidence type="ECO:0000256" key="5">
    <source>
        <dbReference type="ARBA" id="ARBA00022777"/>
    </source>
</evidence>
<evidence type="ECO:0000256" key="2">
    <source>
        <dbReference type="ARBA" id="ARBA00012438"/>
    </source>
</evidence>
<dbReference type="SUPFAM" id="SSF50156">
    <property type="entry name" value="PDZ domain-like"/>
    <property type="match status" value="1"/>
</dbReference>
<dbReference type="InterPro" id="IPR036890">
    <property type="entry name" value="HATPase_C_sf"/>
</dbReference>
<dbReference type="Pfam" id="PF07730">
    <property type="entry name" value="HisKA_3"/>
    <property type="match status" value="1"/>
</dbReference>
<keyword evidence="6" id="KW-0067">ATP-binding</keyword>
<feature type="transmembrane region" description="Helical" evidence="8">
    <location>
        <begin position="110"/>
        <end position="132"/>
    </location>
</feature>
<feature type="transmembrane region" description="Helical" evidence="8">
    <location>
        <begin position="202"/>
        <end position="224"/>
    </location>
</feature>
<evidence type="ECO:0000256" key="6">
    <source>
        <dbReference type="ARBA" id="ARBA00022840"/>
    </source>
</evidence>
<evidence type="ECO:0000256" key="4">
    <source>
        <dbReference type="ARBA" id="ARBA00022741"/>
    </source>
</evidence>
<keyword evidence="7" id="KW-0902">Two-component regulatory system</keyword>
<dbReference type="Pfam" id="PF02518">
    <property type="entry name" value="HATPase_c"/>
    <property type="match status" value="1"/>
</dbReference>